<reference evidence="2 3" key="2">
    <citation type="journal article" date="2008" name="J. Virol.">
        <title>Laboratory strains of murine cytomegalovirus are genetically similar to but phenotypically distinct from wild strains of virus.</title>
        <authorList>
            <person name="Smith L.M."/>
            <person name="McWhorter A.R."/>
            <person name="Masters L.L."/>
            <person name="Shellam G.R."/>
            <person name="Redwood A.J."/>
        </authorList>
    </citation>
    <scope>NUCLEOTIDE SEQUENCE [LARGE SCALE GENOMIC DNA]</scope>
    <source>
        <strain evidence="2">K181</strain>
    </source>
</reference>
<organismHost>
    <name type="scientific">Mus musculus</name>
    <name type="common">Mouse</name>
    <dbReference type="NCBI Taxonomy" id="10090"/>
</organismHost>
<proteinExistence type="predicted"/>
<organism evidence="2 3">
    <name type="scientific">Murid herpesvirus 1 (strain K181)</name>
    <name type="common">MuHV-1</name>
    <name type="synonym">Mouse cytomegalovirus</name>
    <dbReference type="NCBI Taxonomy" id="69156"/>
    <lineage>
        <taxon>Viruses</taxon>
        <taxon>Duplodnaviria</taxon>
        <taxon>Heunggongvirae</taxon>
        <taxon>Peploviricota</taxon>
        <taxon>Herviviricetes</taxon>
        <taxon>Herpesvirales</taxon>
        <taxon>Orthoherpesviridae</taxon>
        <taxon>Betaherpesvirinae</taxon>
        <taxon>Muromegalovirus</taxon>
        <taxon>Muromegalovirus muridbeta1</taxon>
        <taxon>Murid herpesvirus 1</taxon>
    </lineage>
</organism>
<name>A8E1F3_MUHVK</name>
<gene>
    <name evidence="2" type="primary">m22</name>
</gene>
<sequence length="104" mass="11136">MRAGGQAGGLVNRKAGGEAGRRVDGRLASGRRRSPFTIHTVPRPYRGQTPARQAVAVRPVRPIRSPPFDGAHQSVDCLSHAVPPGFLLPGWFATMRHPIGRPGV</sequence>
<accession>A8E1F3</accession>
<feature type="compositionally biased region" description="Basic and acidic residues" evidence="1">
    <location>
        <begin position="15"/>
        <end position="25"/>
    </location>
</feature>
<feature type="region of interest" description="Disordered" evidence="1">
    <location>
        <begin position="1"/>
        <end position="54"/>
    </location>
</feature>
<reference evidence="2 3" key="1">
    <citation type="journal article" date="2005" name="J. Virol.">
        <title>Use of a murine cytomegalovirus K181-derived bacterial artificial chromosome as a vaccine vector for immunocontraception.</title>
        <authorList>
            <person name="Redwood A.J."/>
            <person name="Messerle M."/>
            <person name="Harvey N.L."/>
            <person name="Hardy C.M."/>
            <person name="Kozinowski U.H."/>
            <person name="Lawson M.A."/>
            <person name="Shellam G.R."/>
        </authorList>
    </citation>
    <scope>NUCLEOTIDE SEQUENCE [LARGE SCALE GENOMIC DNA]</scope>
    <source>
        <strain evidence="2">K181</strain>
    </source>
</reference>
<evidence type="ECO:0000256" key="1">
    <source>
        <dbReference type="SAM" id="MobiDB-lite"/>
    </source>
</evidence>
<dbReference type="EMBL" id="AM886412">
    <property type="protein sequence ID" value="CAP08066.1"/>
    <property type="molecule type" value="Genomic_DNA"/>
</dbReference>
<evidence type="ECO:0000313" key="3">
    <source>
        <dbReference type="Proteomes" id="UP000158680"/>
    </source>
</evidence>
<protein>
    <submittedName>
        <fullName evidence="2">M22 protein</fullName>
    </submittedName>
</protein>
<evidence type="ECO:0000313" key="2">
    <source>
        <dbReference type="EMBL" id="CAP08066.1"/>
    </source>
</evidence>
<dbReference type="Proteomes" id="UP000158680">
    <property type="component" value="Segment"/>
</dbReference>